<feature type="transmembrane region" description="Helical" evidence="10">
    <location>
        <begin position="67"/>
        <end position="85"/>
    </location>
</feature>
<dbReference type="PANTHER" id="PTHR11157">
    <property type="entry name" value="FATTY ACID ACYL TRANSFERASE-RELATED"/>
    <property type="match status" value="1"/>
</dbReference>
<dbReference type="AlphaFoldDB" id="A0AA35TFU3"/>
<dbReference type="PROSITE" id="PS01188">
    <property type="entry name" value="ELO"/>
    <property type="match status" value="1"/>
</dbReference>
<dbReference type="PANTHER" id="PTHR11157:SF17">
    <property type="entry name" value="ELONGATION OF VERY LONG CHAIN FATTY ACIDS PROTEIN 6"/>
    <property type="match status" value="1"/>
</dbReference>
<evidence type="ECO:0000256" key="9">
    <source>
        <dbReference type="ARBA" id="ARBA00023160"/>
    </source>
</evidence>
<keyword evidence="9 10" id="KW-0275">Fatty acid biosynthesis</keyword>
<comment type="subcellular location">
    <subcellularLocation>
        <location evidence="1">Membrane</location>
        <topology evidence="1">Multi-pass membrane protein</topology>
    </subcellularLocation>
</comment>
<gene>
    <name evidence="11" type="ORF">GBAR_LOCUS25899</name>
</gene>
<comment type="catalytic activity">
    <reaction evidence="10">
        <text>a very-long-chain acyl-CoA + malonyl-CoA + H(+) = a very-long-chain 3-oxoacyl-CoA + CO2 + CoA</text>
        <dbReference type="Rhea" id="RHEA:32727"/>
        <dbReference type="ChEBI" id="CHEBI:15378"/>
        <dbReference type="ChEBI" id="CHEBI:16526"/>
        <dbReference type="ChEBI" id="CHEBI:57287"/>
        <dbReference type="ChEBI" id="CHEBI:57384"/>
        <dbReference type="ChEBI" id="CHEBI:90725"/>
        <dbReference type="ChEBI" id="CHEBI:90736"/>
        <dbReference type="EC" id="2.3.1.199"/>
    </reaction>
</comment>
<organism evidence="11 12">
    <name type="scientific">Geodia barretti</name>
    <name type="common">Barrett's horny sponge</name>
    <dbReference type="NCBI Taxonomy" id="519541"/>
    <lineage>
        <taxon>Eukaryota</taxon>
        <taxon>Metazoa</taxon>
        <taxon>Porifera</taxon>
        <taxon>Demospongiae</taxon>
        <taxon>Heteroscleromorpha</taxon>
        <taxon>Tetractinellida</taxon>
        <taxon>Astrophorina</taxon>
        <taxon>Geodiidae</taxon>
        <taxon>Geodia</taxon>
    </lineage>
</organism>
<comment type="caution">
    <text evidence="11">The sequence shown here is derived from an EMBL/GenBank/DDBJ whole genome shotgun (WGS) entry which is preliminary data.</text>
</comment>
<feature type="transmembrane region" description="Helical" evidence="10">
    <location>
        <begin position="36"/>
        <end position="55"/>
    </location>
</feature>
<name>A0AA35TFU3_GEOBA</name>
<keyword evidence="3 10" id="KW-0808">Transferase</keyword>
<keyword evidence="8 10" id="KW-0472">Membrane</keyword>
<accession>A0AA35TFU3</accession>
<dbReference type="GO" id="GO:0005789">
    <property type="term" value="C:endoplasmic reticulum membrane"/>
    <property type="evidence" value="ECO:0007669"/>
    <property type="project" value="TreeGrafter"/>
</dbReference>
<protein>
    <recommendedName>
        <fullName evidence="10">Elongation of very long chain fatty acids protein</fullName>
        <ecNumber evidence="10">2.3.1.199</ecNumber>
    </recommendedName>
    <alternativeName>
        <fullName evidence="10">Very-long-chain 3-oxoacyl-CoA synthase</fullName>
    </alternativeName>
</protein>
<dbReference type="GO" id="GO:0030148">
    <property type="term" value="P:sphingolipid biosynthetic process"/>
    <property type="evidence" value="ECO:0007669"/>
    <property type="project" value="TreeGrafter"/>
</dbReference>
<dbReference type="EMBL" id="CASHTH010003594">
    <property type="protein sequence ID" value="CAI8046833.1"/>
    <property type="molecule type" value="Genomic_DNA"/>
</dbReference>
<feature type="transmembrane region" description="Helical" evidence="10">
    <location>
        <begin position="242"/>
        <end position="261"/>
    </location>
</feature>
<comment type="similarity">
    <text evidence="10">Belongs to the ELO family.</text>
</comment>
<dbReference type="EC" id="2.3.1.199" evidence="10"/>
<evidence type="ECO:0000256" key="2">
    <source>
        <dbReference type="ARBA" id="ARBA00022516"/>
    </source>
</evidence>
<feature type="transmembrane region" description="Helical" evidence="10">
    <location>
        <begin position="144"/>
        <end position="162"/>
    </location>
</feature>
<keyword evidence="7 10" id="KW-0443">Lipid metabolism</keyword>
<keyword evidence="2 10" id="KW-0444">Lipid biosynthesis</keyword>
<evidence type="ECO:0000256" key="4">
    <source>
        <dbReference type="ARBA" id="ARBA00022692"/>
    </source>
</evidence>
<dbReference type="GO" id="GO:0034625">
    <property type="term" value="P:fatty acid elongation, monounsaturated fatty acid"/>
    <property type="evidence" value="ECO:0007669"/>
    <property type="project" value="TreeGrafter"/>
</dbReference>
<sequence length="304" mass="35617">MTSLYYAYHPLELLDMVESRFDEKKAIPWMNARWHWSFYFSALYLLFIWWGLRYMKNKKPFNLRRALCMWSTLLATFSVFAIIRISSLAPQMVYLGGWRHAFCDTWAYTGSQRCGIWAFLFPFSKLPELVDTVFIVLRKQKLSFLHVFHHVSVFIYCWYSYAYPISTGVWFGIVNLTVHGIMYTYYAVKASGRYPPRWVAKVITTIQLSQMFVGIFINYIGITSLISGKTCRTSWFDVGLSIFFYVSYAVLFANFFYWAYIHPKPQKKDNFSITTSNGAPLAYQPQTKVVTNGHIPRQTNGTVH</sequence>
<dbReference type="GO" id="GO:0019367">
    <property type="term" value="P:fatty acid elongation, saturated fatty acid"/>
    <property type="evidence" value="ECO:0007669"/>
    <property type="project" value="TreeGrafter"/>
</dbReference>
<evidence type="ECO:0000313" key="11">
    <source>
        <dbReference type="EMBL" id="CAI8046833.1"/>
    </source>
</evidence>
<evidence type="ECO:0000313" key="12">
    <source>
        <dbReference type="Proteomes" id="UP001174909"/>
    </source>
</evidence>
<evidence type="ECO:0000256" key="7">
    <source>
        <dbReference type="ARBA" id="ARBA00023098"/>
    </source>
</evidence>
<dbReference type="GO" id="GO:0034626">
    <property type="term" value="P:fatty acid elongation, polyunsaturated fatty acid"/>
    <property type="evidence" value="ECO:0007669"/>
    <property type="project" value="TreeGrafter"/>
</dbReference>
<dbReference type="InterPro" id="IPR030457">
    <property type="entry name" value="ELO_CS"/>
</dbReference>
<dbReference type="GO" id="GO:0009922">
    <property type="term" value="F:fatty acid elongase activity"/>
    <property type="evidence" value="ECO:0007669"/>
    <property type="project" value="UniProtKB-EC"/>
</dbReference>
<feature type="transmembrane region" description="Helical" evidence="10">
    <location>
        <begin position="198"/>
        <end position="222"/>
    </location>
</feature>
<evidence type="ECO:0000256" key="8">
    <source>
        <dbReference type="ARBA" id="ARBA00023136"/>
    </source>
</evidence>
<keyword evidence="5 10" id="KW-0276">Fatty acid metabolism</keyword>
<dbReference type="Pfam" id="PF01151">
    <property type="entry name" value="ELO"/>
    <property type="match status" value="1"/>
</dbReference>
<evidence type="ECO:0000256" key="6">
    <source>
        <dbReference type="ARBA" id="ARBA00022989"/>
    </source>
</evidence>
<evidence type="ECO:0000256" key="1">
    <source>
        <dbReference type="ARBA" id="ARBA00004141"/>
    </source>
</evidence>
<feature type="transmembrane region" description="Helical" evidence="10">
    <location>
        <begin position="168"/>
        <end position="186"/>
    </location>
</feature>
<keyword evidence="6 10" id="KW-1133">Transmembrane helix</keyword>
<keyword evidence="12" id="KW-1185">Reference proteome</keyword>
<evidence type="ECO:0000256" key="5">
    <source>
        <dbReference type="ARBA" id="ARBA00022832"/>
    </source>
</evidence>
<reference evidence="11" key="1">
    <citation type="submission" date="2023-03" db="EMBL/GenBank/DDBJ databases">
        <authorList>
            <person name="Steffen K."/>
            <person name="Cardenas P."/>
        </authorList>
    </citation>
    <scope>NUCLEOTIDE SEQUENCE</scope>
</reference>
<evidence type="ECO:0000256" key="10">
    <source>
        <dbReference type="RuleBase" id="RU361115"/>
    </source>
</evidence>
<dbReference type="InterPro" id="IPR002076">
    <property type="entry name" value="ELO_fam"/>
</dbReference>
<dbReference type="GO" id="GO:0042761">
    <property type="term" value="P:very long-chain fatty acid biosynthetic process"/>
    <property type="evidence" value="ECO:0007669"/>
    <property type="project" value="TreeGrafter"/>
</dbReference>
<dbReference type="Proteomes" id="UP001174909">
    <property type="component" value="Unassembled WGS sequence"/>
</dbReference>
<keyword evidence="4 10" id="KW-0812">Transmembrane</keyword>
<evidence type="ECO:0000256" key="3">
    <source>
        <dbReference type="ARBA" id="ARBA00022679"/>
    </source>
</evidence>
<proteinExistence type="inferred from homology"/>